<evidence type="ECO:0000313" key="2">
    <source>
        <dbReference type="EMBL" id="QCY69988.1"/>
    </source>
</evidence>
<dbReference type="EMBL" id="CP040812">
    <property type="protein sequence ID" value="QCY69988.1"/>
    <property type="molecule type" value="Genomic_DNA"/>
</dbReference>
<dbReference type="Proteomes" id="UP000309016">
    <property type="component" value="Chromosome"/>
</dbReference>
<proteinExistence type="predicted"/>
<accession>A0A5B7X5H1</accession>
<organism evidence="2 3">
    <name type="scientific">Antarcticibacterium flavum</name>
    <dbReference type="NCBI Taxonomy" id="2058175"/>
    <lineage>
        <taxon>Bacteria</taxon>
        <taxon>Pseudomonadati</taxon>
        <taxon>Bacteroidota</taxon>
        <taxon>Flavobacteriia</taxon>
        <taxon>Flavobacteriales</taxon>
        <taxon>Flavobacteriaceae</taxon>
        <taxon>Antarcticibacterium</taxon>
    </lineage>
</organism>
<dbReference type="RefSeq" id="WP_139066552.1">
    <property type="nucleotide sequence ID" value="NZ_CP040812.1"/>
</dbReference>
<evidence type="ECO:0000313" key="3">
    <source>
        <dbReference type="Proteomes" id="UP000309016"/>
    </source>
</evidence>
<keyword evidence="3" id="KW-1185">Reference proteome</keyword>
<feature type="transmembrane region" description="Helical" evidence="1">
    <location>
        <begin position="33"/>
        <end position="52"/>
    </location>
</feature>
<keyword evidence="1" id="KW-1133">Transmembrane helix</keyword>
<reference evidence="2 3" key="1">
    <citation type="submission" date="2019-06" db="EMBL/GenBank/DDBJ databases">
        <title>Complete genome sequence of Antarcticibacterium flavum KCTC 52984T from an Antarctic marine sediment.</title>
        <authorList>
            <person name="Lee Y.M."/>
            <person name="Shin S.C."/>
        </authorList>
    </citation>
    <scope>NUCLEOTIDE SEQUENCE [LARGE SCALE GENOMIC DNA]</scope>
    <source>
        <strain evidence="2 3">KCTC 52984</strain>
    </source>
</reference>
<protein>
    <submittedName>
        <fullName evidence="2">Uncharacterized protein</fullName>
    </submittedName>
</protein>
<evidence type="ECO:0000256" key="1">
    <source>
        <dbReference type="SAM" id="Phobius"/>
    </source>
</evidence>
<dbReference type="AlphaFoldDB" id="A0A5B7X5H1"/>
<sequence>MDTSSIINLGKKYLKGKVALKAGKAVLNKRTGLIGLGVGAVAGAGYLAYSLINKNKRKKADITHIDDIENNNPGIPGDKKIVV</sequence>
<keyword evidence="1" id="KW-0812">Transmembrane</keyword>
<keyword evidence="1" id="KW-0472">Membrane</keyword>
<dbReference type="KEGG" id="afla:FHG64_11590"/>
<gene>
    <name evidence="2" type="ORF">FHG64_11590</name>
</gene>
<name>A0A5B7X5H1_9FLAO</name>